<accession>A0A1M6VGW7</accession>
<protein>
    <submittedName>
        <fullName evidence="1">Uncharacterized protein</fullName>
    </submittedName>
</protein>
<proteinExistence type="predicted"/>
<organism evidence="1 2">
    <name type="scientific">Hespellia stercorisuis DSM 15480</name>
    <dbReference type="NCBI Taxonomy" id="1121950"/>
    <lineage>
        <taxon>Bacteria</taxon>
        <taxon>Bacillati</taxon>
        <taxon>Bacillota</taxon>
        <taxon>Clostridia</taxon>
        <taxon>Lachnospirales</taxon>
        <taxon>Lachnospiraceae</taxon>
        <taxon>Hespellia</taxon>
    </lineage>
</organism>
<dbReference type="EMBL" id="FQZY01000089">
    <property type="protein sequence ID" value="SHK80710.1"/>
    <property type="molecule type" value="Genomic_DNA"/>
</dbReference>
<sequence length="85" mass="9844">MMNQEEIKHLLDAVSPYEEDPSDTKYNWRRAQISFALSIGAITDQEEEKEREMCIKWYFNGDREEVEHCQEESTGADAGATEQAL</sequence>
<dbReference type="RefSeq" id="WP_073113055.1">
    <property type="nucleotide sequence ID" value="NZ_FQZY01000089.1"/>
</dbReference>
<dbReference type="STRING" id="1121950.SAMN02745243_03768"/>
<dbReference type="AlphaFoldDB" id="A0A1M6VGW7"/>
<name>A0A1M6VGW7_9FIRM</name>
<dbReference type="Proteomes" id="UP000184301">
    <property type="component" value="Unassembled WGS sequence"/>
</dbReference>
<reference evidence="1 2" key="1">
    <citation type="submission" date="2016-11" db="EMBL/GenBank/DDBJ databases">
        <authorList>
            <person name="Jaros S."/>
            <person name="Januszkiewicz K."/>
            <person name="Wedrychowicz H."/>
        </authorList>
    </citation>
    <scope>NUCLEOTIDE SEQUENCE [LARGE SCALE GENOMIC DNA]</scope>
    <source>
        <strain evidence="1 2">DSM 15480</strain>
    </source>
</reference>
<gene>
    <name evidence="1" type="ORF">SAMN02745243_03768</name>
</gene>
<evidence type="ECO:0000313" key="2">
    <source>
        <dbReference type="Proteomes" id="UP000184301"/>
    </source>
</evidence>
<evidence type="ECO:0000313" key="1">
    <source>
        <dbReference type="EMBL" id="SHK80710.1"/>
    </source>
</evidence>
<keyword evidence="2" id="KW-1185">Reference proteome</keyword>